<keyword evidence="12" id="KW-1185">Reference proteome</keyword>
<name>A0AAD9V101_ACRCE</name>
<dbReference type="SMART" id="SM00382">
    <property type="entry name" value="AAA"/>
    <property type="match status" value="2"/>
</dbReference>
<feature type="transmembrane region" description="Helical" evidence="9">
    <location>
        <begin position="1118"/>
        <end position="1134"/>
    </location>
</feature>
<dbReference type="InterPro" id="IPR017871">
    <property type="entry name" value="ABC_transporter-like_CS"/>
</dbReference>
<feature type="transmembrane region" description="Helical" evidence="9">
    <location>
        <begin position="310"/>
        <end position="331"/>
    </location>
</feature>
<dbReference type="PROSITE" id="PS50893">
    <property type="entry name" value="ABC_TRANSPORTER_2"/>
    <property type="match status" value="2"/>
</dbReference>
<feature type="transmembrane region" description="Helical" evidence="9">
    <location>
        <begin position="406"/>
        <end position="427"/>
    </location>
</feature>
<dbReference type="InterPro" id="IPR056264">
    <property type="entry name" value="R2_ABCA1-4-like"/>
</dbReference>
<feature type="transmembrane region" description="Helical" evidence="9">
    <location>
        <begin position="1146"/>
        <end position="1166"/>
    </location>
</feature>
<dbReference type="Pfam" id="PF23321">
    <property type="entry name" value="R1_ABCA1"/>
    <property type="match status" value="1"/>
</dbReference>
<dbReference type="GO" id="GO:0140359">
    <property type="term" value="F:ABC-type transporter activity"/>
    <property type="evidence" value="ECO:0007669"/>
    <property type="project" value="InterPro"/>
</dbReference>
<feature type="domain" description="ABC transporter" evidence="10">
    <location>
        <begin position="1251"/>
        <end position="1460"/>
    </location>
</feature>
<accession>A0AAD9V101</accession>
<dbReference type="PANTHER" id="PTHR19229:SF209">
    <property type="entry name" value="ATP-BINDING CASSETTE SUB-FAMILY A MEMBER 5 ISOFORM X1"/>
    <property type="match status" value="1"/>
</dbReference>
<evidence type="ECO:0000256" key="6">
    <source>
        <dbReference type="ARBA" id="ARBA00022840"/>
    </source>
</evidence>
<keyword evidence="4 9" id="KW-0812">Transmembrane</keyword>
<dbReference type="Proteomes" id="UP001249851">
    <property type="component" value="Unassembled WGS sequence"/>
</dbReference>
<dbReference type="GO" id="GO:0016887">
    <property type="term" value="F:ATP hydrolysis activity"/>
    <property type="evidence" value="ECO:0007669"/>
    <property type="project" value="InterPro"/>
</dbReference>
<reference evidence="11" key="1">
    <citation type="journal article" date="2023" name="G3 (Bethesda)">
        <title>Whole genome assembly and annotation of the endangered Caribbean coral Acropora cervicornis.</title>
        <authorList>
            <person name="Selwyn J.D."/>
            <person name="Vollmer S.V."/>
        </authorList>
    </citation>
    <scope>NUCLEOTIDE SEQUENCE</scope>
    <source>
        <strain evidence="11">K2</strain>
    </source>
</reference>
<dbReference type="SUPFAM" id="SSF52540">
    <property type="entry name" value="P-loop containing nucleoside triphosphate hydrolases"/>
    <property type="match status" value="2"/>
</dbReference>
<evidence type="ECO:0000256" key="4">
    <source>
        <dbReference type="ARBA" id="ARBA00022692"/>
    </source>
</evidence>
<evidence type="ECO:0000259" key="10">
    <source>
        <dbReference type="PROSITE" id="PS50893"/>
    </source>
</evidence>
<keyword evidence="7 9" id="KW-1133">Transmembrane helix</keyword>
<dbReference type="EMBL" id="JARQWQ010000051">
    <property type="protein sequence ID" value="KAK2557208.1"/>
    <property type="molecule type" value="Genomic_DNA"/>
</dbReference>
<evidence type="ECO:0000256" key="7">
    <source>
        <dbReference type="ARBA" id="ARBA00022989"/>
    </source>
</evidence>
<dbReference type="InterPro" id="IPR003439">
    <property type="entry name" value="ABC_transporter-like_ATP-bd"/>
</dbReference>
<feature type="transmembrane region" description="Helical" evidence="9">
    <location>
        <begin position="1046"/>
        <end position="1070"/>
    </location>
</feature>
<dbReference type="InterPro" id="IPR003593">
    <property type="entry name" value="AAA+_ATPase"/>
</dbReference>
<evidence type="ECO:0000256" key="2">
    <source>
        <dbReference type="ARBA" id="ARBA00008869"/>
    </source>
</evidence>
<keyword evidence="5" id="KW-0547">Nucleotide-binding</keyword>
<dbReference type="InterPro" id="IPR026082">
    <property type="entry name" value="ABCA"/>
</dbReference>
<evidence type="ECO:0000256" key="1">
    <source>
        <dbReference type="ARBA" id="ARBA00004141"/>
    </source>
</evidence>
<proteinExistence type="inferred from homology"/>
<comment type="caution">
    <text evidence="11">The sequence shown here is derived from an EMBL/GenBank/DDBJ whole genome shotgun (WGS) entry which is preliminary data.</text>
</comment>
<gene>
    <name evidence="11" type="ORF">P5673_020693</name>
</gene>
<comment type="subcellular location">
    <subcellularLocation>
        <location evidence="1">Membrane</location>
        <topology evidence="1">Multi-pass membrane protein</topology>
    </subcellularLocation>
</comment>
<evidence type="ECO:0000256" key="8">
    <source>
        <dbReference type="ARBA" id="ARBA00023136"/>
    </source>
</evidence>
<keyword evidence="8 9" id="KW-0472">Membrane</keyword>
<dbReference type="GO" id="GO:0005524">
    <property type="term" value="F:ATP binding"/>
    <property type="evidence" value="ECO:0007669"/>
    <property type="project" value="UniProtKB-KW"/>
</dbReference>
<dbReference type="GO" id="GO:0016020">
    <property type="term" value="C:membrane"/>
    <property type="evidence" value="ECO:0007669"/>
    <property type="project" value="UniProtKB-SubCell"/>
</dbReference>
<dbReference type="InterPro" id="IPR013525">
    <property type="entry name" value="ABC2_TM"/>
</dbReference>
<dbReference type="CDD" id="cd03263">
    <property type="entry name" value="ABC_subfamily_A"/>
    <property type="match status" value="1"/>
</dbReference>
<evidence type="ECO:0000256" key="3">
    <source>
        <dbReference type="ARBA" id="ARBA00022448"/>
    </source>
</evidence>
<dbReference type="FunFam" id="3.40.50.300:FF:000335">
    <property type="entry name" value="ATP binding cassette subfamily A member 5"/>
    <property type="match status" value="1"/>
</dbReference>
<feature type="transmembrane region" description="Helical" evidence="9">
    <location>
        <begin position="276"/>
        <end position="298"/>
    </location>
</feature>
<dbReference type="InterPro" id="IPR027417">
    <property type="entry name" value="P-loop_NTPase"/>
</dbReference>
<keyword evidence="3" id="KW-0813">Transport</keyword>
<dbReference type="PROSITE" id="PS00211">
    <property type="entry name" value="ABC_TRANSPORTER_1"/>
    <property type="match status" value="1"/>
</dbReference>
<feature type="transmembrane region" description="Helical" evidence="9">
    <location>
        <begin position="1082"/>
        <end position="1106"/>
    </location>
</feature>
<dbReference type="Pfam" id="PF12698">
    <property type="entry name" value="ABC2_membrane_3"/>
    <property type="match status" value="2"/>
</dbReference>
<dbReference type="PANTHER" id="PTHR19229">
    <property type="entry name" value="ATP-BINDING CASSETTE TRANSPORTER SUBFAMILY A ABCA"/>
    <property type="match status" value="1"/>
</dbReference>
<reference evidence="11" key="2">
    <citation type="journal article" date="2023" name="Science">
        <title>Genomic signatures of disease resistance in endangered staghorn corals.</title>
        <authorList>
            <person name="Vollmer S.V."/>
            <person name="Selwyn J.D."/>
            <person name="Despard B.A."/>
            <person name="Roesel C.L."/>
        </authorList>
    </citation>
    <scope>NUCLEOTIDE SEQUENCE</scope>
    <source>
        <strain evidence="11">K2</strain>
    </source>
</reference>
<dbReference type="Pfam" id="PF00005">
    <property type="entry name" value="ABC_tran"/>
    <property type="match status" value="2"/>
</dbReference>
<keyword evidence="6" id="KW-0067">ATP-binding</keyword>
<organism evidence="11 12">
    <name type="scientific">Acropora cervicornis</name>
    <name type="common">Staghorn coral</name>
    <dbReference type="NCBI Taxonomy" id="6130"/>
    <lineage>
        <taxon>Eukaryota</taxon>
        <taxon>Metazoa</taxon>
        <taxon>Cnidaria</taxon>
        <taxon>Anthozoa</taxon>
        <taxon>Hexacorallia</taxon>
        <taxon>Scleractinia</taxon>
        <taxon>Astrocoeniina</taxon>
        <taxon>Acroporidae</taxon>
        <taxon>Acropora</taxon>
    </lineage>
</organism>
<feature type="transmembrane region" description="Helical" evidence="9">
    <location>
        <begin position="1007"/>
        <end position="1026"/>
    </location>
</feature>
<feature type="transmembrane region" description="Helical" evidence="9">
    <location>
        <begin position="820"/>
        <end position="843"/>
    </location>
</feature>
<comment type="similarity">
    <text evidence="2">Belongs to the ABC transporter superfamily. ABCA family.</text>
</comment>
<evidence type="ECO:0000313" key="12">
    <source>
        <dbReference type="Proteomes" id="UP001249851"/>
    </source>
</evidence>
<evidence type="ECO:0000313" key="11">
    <source>
        <dbReference type="EMBL" id="KAK2557208.1"/>
    </source>
</evidence>
<protein>
    <submittedName>
        <fullName evidence="11">Cholesterol transporter ABCA5</fullName>
    </submittedName>
</protein>
<feature type="transmembrane region" description="Helical" evidence="9">
    <location>
        <begin position="343"/>
        <end position="362"/>
    </location>
</feature>
<dbReference type="Gene3D" id="3.40.50.300">
    <property type="entry name" value="P-loop containing nucleotide triphosphate hydrolases"/>
    <property type="match status" value="3"/>
</dbReference>
<feature type="domain" description="ABC transporter" evidence="10">
    <location>
        <begin position="492"/>
        <end position="721"/>
    </location>
</feature>
<feature type="transmembrane region" description="Helical" evidence="9">
    <location>
        <begin position="1203"/>
        <end position="1224"/>
    </location>
</feature>
<sequence>MGVLNQTKYLLQKNFIIKKRNKRETLQELLIPLWWTILLLVIKKAIYKTAELPAVSDRQIPTVDIFKLVPRGNTNKSLVGYVTNGLSKASLTIELLKNSSQSEERYVEFNTTDSMLDYYRKYSESRGFKMGIEFTKGKNQGLAYTLRLSKKNFPKADNKLVGQQQCRDMSKLFILSDCQAYSYIVRKEAALQARIDAAITTIEANLSHYVVPNIEAQMMPKDSYTSSMQAFSLTSSIYLVLAFVPYITALLVSLVQEKEQKQKELMRIMGMSDLAYWLSWLFTYAIILFFSVLVLNAILVFGGSMGNSNYFVMVIIFFLYSISIIMVGFLMTPFFKVAKTAGTVASMLTTLLGLISIPLILVDVARPVRWALSLFSPTAFAMLVSQASDSEGLHFQNLTTKGDFPPINYVIMLIADIILYFLLALYFDAVIPAEYGQRRHPLFIFRLSFWKSCLFCAGENGKAQTRKMSTLEWDRSEDIEAVHGDMERNKAISIHCLRKVFHGKQQDTVAVDGVSMYIYEGQITALLGHNGAGKTTLIALVTGMVPVTDGYATVYGMDITDPNQMKEIRKLIGVCPQQNVIFDFMTVTQLLKDIDLIHVKDTLSRNLSGGQKRKLCVGSALIGDPKVVVLDEPTSGMDPYSRRLMWTLLQEQSKNKAIIKLFCPKENMALADNCDTEKLTEIVQSKVQGANVIRHHGRELAFTLPMEQVSNFPDLLQALEANSGGSEGCSAPLLGVTSYGVSMTTLEEVFLQLEDTNQETEGETDEFQSFETLTDVRDVVPLVLQDGATTAPVSAGGQELNQPNLSRNSQKPLWKAKQQLLALLKIFFMILLPPIFLVVGLVLSTQSKRKDDANTPQSLVLNPELYLKPGGQESYATLALLQNATNHAIGYIMAYFADYKVATELVTSIADVLNSSVSKTYNLGFKIRQFPAAVNLSQSSPAGLTSSFLLRFNDTTVHSVPVGVNILGSVLHMNALKSLNQTLFPLETTLLSFPSLKPEWTFDSSSFFSVLMIGIAFVVIPGSFAIEEKLRHVLRVSGVSSSVYWLQFFIADAIIFLIPSTLLLILIPAFKVPSLTPAPAMVCLVVALLLFLPSAILFSYVFSFLFKKWEFAQSVMPQLYLYGSLFPWFVVSLVDMTSSENTAIIIHYVCTFLIPPYPVYGALYYIDRAYRVKSIEVAFQGGAPKDVHMTAGDYFDWTKHNGIVASLIAPVFHTIVFSLLLYVLDQRDIGALSMKCSCTQSVECDCDSTEQQDEDVKQEKERIANVEASPTDLSSFSVVVKRGEIFGLLGPNGAGKTSSLNMITTDFPPTKGKHPMKAFEHMGYCPQADTLWSVVTVKEHLQLYLSALRITEHADKRSKHISGGTKRKVCFANAMLGDPDLLLLDEPSSGMDPSARRFFWNTISKNVKGNCGAILTTHSMEEADALCSRVGIMVKGQLKCLGSTQHLKSTHGSGYTLEIKLAQTQASGLSSDDAQEQLHNYISQMLPGATRSEVFGGRVTYKVHKEGVGALSVIFHQLEKGKETVGIEEYSFSQSTLEQVFLEFAREQDDERTGAGDAFETK</sequence>
<feature type="transmembrane region" description="Helical" evidence="9">
    <location>
        <begin position="236"/>
        <end position="255"/>
    </location>
</feature>
<evidence type="ECO:0000256" key="5">
    <source>
        <dbReference type="ARBA" id="ARBA00022741"/>
    </source>
</evidence>
<evidence type="ECO:0000256" key="9">
    <source>
        <dbReference type="SAM" id="Phobius"/>
    </source>
</evidence>